<evidence type="ECO:0000313" key="2">
    <source>
        <dbReference type="EMBL" id="OUK03796.1"/>
    </source>
</evidence>
<evidence type="ECO:0000313" key="3">
    <source>
        <dbReference type="Proteomes" id="UP000194606"/>
    </source>
</evidence>
<dbReference type="AlphaFoldDB" id="A0A252CB67"/>
<protein>
    <submittedName>
        <fullName evidence="2">Uncharacterized protein</fullName>
    </submittedName>
</protein>
<comment type="caution">
    <text evidence="2">The sequence shown here is derived from an EMBL/GenBank/DDBJ whole genome shotgun (WGS) entry which is preliminary data.</text>
</comment>
<keyword evidence="1" id="KW-1133">Transmembrane helix</keyword>
<keyword evidence="1" id="KW-0472">Membrane</keyword>
<proteinExistence type="predicted"/>
<dbReference type="EMBL" id="MUIZ01000006">
    <property type="protein sequence ID" value="OUK03796.1"/>
    <property type="molecule type" value="Genomic_DNA"/>
</dbReference>
<keyword evidence="1" id="KW-0812">Transmembrane</keyword>
<gene>
    <name evidence="2" type="ORF">BZZ03_09080</name>
</gene>
<sequence length="179" mass="20681">MQLEEKFSKKEISIVKKTLRKQWREVEKARVKSLKLLFGIGFICTIGLALVSSFLSNIFASLDYIELSSLSGLYTISVFASVFCAILFLISLMFPLELERLRKKETTFISSYDEIFSPKVRWILVFEDIAVIFYIKNNKQWSVAGGKFFILRKTTDENVFSEIKNHPSCLAFDYSVLTK</sequence>
<dbReference type="Proteomes" id="UP000194606">
    <property type="component" value="Unassembled WGS sequence"/>
</dbReference>
<feature type="transmembrane region" description="Helical" evidence="1">
    <location>
        <begin position="36"/>
        <end position="60"/>
    </location>
</feature>
<dbReference type="RefSeq" id="WP_086583073.1">
    <property type="nucleotide sequence ID" value="NZ_MUIZ01000006.1"/>
</dbReference>
<organism evidence="2 3">
    <name type="scientific">Lactococcus petauri</name>
    <dbReference type="NCBI Taxonomy" id="1940789"/>
    <lineage>
        <taxon>Bacteria</taxon>
        <taxon>Bacillati</taxon>
        <taxon>Bacillota</taxon>
        <taxon>Bacilli</taxon>
        <taxon>Lactobacillales</taxon>
        <taxon>Streptococcaceae</taxon>
        <taxon>Lactococcus</taxon>
    </lineage>
</organism>
<feature type="transmembrane region" description="Helical" evidence="1">
    <location>
        <begin position="72"/>
        <end position="94"/>
    </location>
</feature>
<evidence type="ECO:0000256" key="1">
    <source>
        <dbReference type="SAM" id="Phobius"/>
    </source>
</evidence>
<accession>A0A252CB67</accession>
<reference evidence="2 3" key="1">
    <citation type="submission" date="2017-02" db="EMBL/GenBank/DDBJ databases">
        <authorList>
            <person name="Peterson S.W."/>
        </authorList>
    </citation>
    <scope>NUCLEOTIDE SEQUENCE [LARGE SCALE GENOMIC DNA]</scope>
    <source>
        <strain evidence="2">159469</strain>
    </source>
</reference>
<name>A0A252CB67_9LACT</name>